<evidence type="ECO:0008006" key="3">
    <source>
        <dbReference type="Google" id="ProtNLM"/>
    </source>
</evidence>
<name>A0A9D5ASN4_PEA</name>
<gene>
    <name evidence="1" type="ORF">KIW84_041886</name>
</gene>
<dbReference type="InterPro" id="IPR035979">
    <property type="entry name" value="RBD_domain_sf"/>
</dbReference>
<dbReference type="Proteomes" id="UP001058974">
    <property type="component" value="Chromosome 4"/>
</dbReference>
<dbReference type="EMBL" id="JAMSHJ010000004">
    <property type="protein sequence ID" value="KAI5417065.1"/>
    <property type="molecule type" value="Genomic_DNA"/>
</dbReference>
<keyword evidence="2" id="KW-1185">Reference proteome</keyword>
<reference evidence="1 2" key="1">
    <citation type="journal article" date="2022" name="Nat. Genet.">
        <title>Improved pea reference genome and pan-genome highlight genomic features and evolutionary characteristics.</title>
        <authorList>
            <person name="Yang T."/>
            <person name="Liu R."/>
            <person name="Luo Y."/>
            <person name="Hu S."/>
            <person name="Wang D."/>
            <person name="Wang C."/>
            <person name="Pandey M.K."/>
            <person name="Ge S."/>
            <person name="Xu Q."/>
            <person name="Li N."/>
            <person name="Li G."/>
            <person name="Huang Y."/>
            <person name="Saxena R.K."/>
            <person name="Ji Y."/>
            <person name="Li M."/>
            <person name="Yan X."/>
            <person name="He Y."/>
            <person name="Liu Y."/>
            <person name="Wang X."/>
            <person name="Xiang C."/>
            <person name="Varshney R.K."/>
            <person name="Ding H."/>
            <person name="Gao S."/>
            <person name="Zong X."/>
        </authorList>
    </citation>
    <scope>NUCLEOTIDE SEQUENCE [LARGE SCALE GENOMIC DNA]</scope>
    <source>
        <strain evidence="1 2">cv. Zhongwan 6</strain>
    </source>
</reference>
<dbReference type="Gramene" id="Psat04G0188600-T1">
    <property type="protein sequence ID" value="KAI5417065.1"/>
    <property type="gene ID" value="KIW84_041886"/>
</dbReference>
<comment type="caution">
    <text evidence="1">The sequence shown here is derived from an EMBL/GenBank/DDBJ whole genome shotgun (WGS) entry which is preliminary data.</text>
</comment>
<organism evidence="1 2">
    <name type="scientific">Pisum sativum</name>
    <name type="common">Garden pea</name>
    <name type="synonym">Lathyrus oleraceus</name>
    <dbReference type="NCBI Taxonomy" id="3888"/>
    <lineage>
        <taxon>Eukaryota</taxon>
        <taxon>Viridiplantae</taxon>
        <taxon>Streptophyta</taxon>
        <taxon>Embryophyta</taxon>
        <taxon>Tracheophyta</taxon>
        <taxon>Spermatophyta</taxon>
        <taxon>Magnoliopsida</taxon>
        <taxon>eudicotyledons</taxon>
        <taxon>Gunneridae</taxon>
        <taxon>Pentapetalae</taxon>
        <taxon>rosids</taxon>
        <taxon>fabids</taxon>
        <taxon>Fabales</taxon>
        <taxon>Fabaceae</taxon>
        <taxon>Papilionoideae</taxon>
        <taxon>50 kb inversion clade</taxon>
        <taxon>NPAAA clade</taxon>
        <taxon>Hologalegina</taxon>
        <taxon>IRL clade</taxon>
        <taxon>Fabeae</taxon>
        <taxon>Lathyrus</taxon>
    </lineage>
</organism>
<accession>A0A9D5ASN4</accession>
<evidence type="ECO:0000313" key="1">
    <source>
        <dbReference type="EMBL" id="KAI5417065.1"/>
    </source>
</evidence>
<protein>
    <recommendedName>
        <fullName evidence="3">RRM domain-containing protein</fullName>
    </recommendedName>
</protein>
<proteinExistence type="predicted"/>
<dbReference type="GO" id="GO:0003676">
    <property type="term" value="F:nucleic acid binding"/>
    <property type="evidence" value="ECO:0007669"/>
    <property type="project" value="InterPro"/>
</dbReference>
<dbReference type="AlphaFoldDB" id="A0A9D5ASN4"/>
<evidence type="ECO:0000313" key="2">
    <source>
        <dbReference type="Proteomes" id="UP001058974"/>
    </source>
</evidence>
<dbReference type="SUPFAM" id="SSF54928">
    <property type="entry name" value="RNA-binding domain, RBD"/>
    <property type="match status" value="1"/>
</dbReference>
<sequence>MSIYFSEILDRVKAEVIFNIFGSFDKVRKVVIPHKRNKFGKHSGFARFIEMKDIRLLAIKLDNIFIDNVKIHANIPRFNKVENVFKGGFQGVGDSSRNQNLNGLKRRWNGFSEAKVRYKSFTEVVNNVNQSSVPCIRKVPFHLKFQYVESNFERFRMTFVGVVINPDDEEDKWYLDKMLVDSENKGDCSSSPIRDVNDDRLVLDNGSMDASRRDNHHEVSSMTGSMNRVSKFDVAIIAAKAVSAGTLVSEGGVDRDGLEVIRVENLRPIDSTFKGRIIRKYIGMVETENGMVDSVEDVKEVVRSFFKDKFAEPESKKPLLKGCSFKTLYVAEAEYLKALFYEGGIKAVVRSCDGAKSSGPDRFNFVFIKKFRLERVIGGLISHRQSEFVPGRQLLDGVLIANEIVEKSNRDKKEHVHFKVNFKKA</sequence>